<dbReference type="InterPro" id="IPR007557">
    <property type="entry name" value="PSP1_C"/>
</dbReference>
<dbReference type="Gene3D" id="3.10.20.90">
    <property type="entry name" value="Phosphatidylinositol 3-kinase Catalytic Subunit, Chain A, domain 1"/>
    <property type="match status" value="1"/>
</dbReference>
<feature type="domain" description="PSP1 C-terminal" evidence="3">
    <location>
        <begin position="626"/>
        <end position="714"/>
    </location>
</feature>
<dbReference type="PANTHER" id="PTHR43830">
    <property type="entry name" value="PROTEIN PSP1"/>
    <property type="match status" value="1"/>
</dbReference>
<evidence type="ECO:0000259" key="2">
    <source>
        <dbReference type="PROSITE" id="PS50053"/>
    </source>
</evidence>
<dbReference type="PROSITE" id="PS50053">
    <property type="entry name" value="UBIQUITIN_2"/>
    <property type="match status" value="1"/>
</dbReference>
<evidence type="ECO:0000313" key="4">
    <source>
        <dbReference type="EMBL" id="QWU89177.1"/>
    </source>
</evidence>
<dbReference type="Pfam" id="PF11976">
    <property type="entry name" value="Rad60-SLD"/>
    <property type="match status" value="1"/>
</dbReference>
<dbReference type="Proteomes" id="UP000825434">
    <property type="component" value="Chromosome 4"/>
</dbReference>
<organism evidence="4 5">
    <name type="scientific">Candidozyma haemuli</name>
    <dbReference type="NCBI Taxonomy" id="45357"/>
    <lineage>
        <taxon>Eukaryota</taxon>
        <taxon>Fungi</taxon>
        <taxon>Dikarya</taxon>
        <taxon>Ascomycota</taxon>
        <taxon>Saccharomycotina</taxon>
        <taxon>Pichiomycetes</taxon>
        <taxon>Metschnikowiaceae</taxon>
        <taxon>Candidozyma</taxon>
    </lineage>
</organism>
<feature type="region of interest" description="Disordered" evidence="1">
    <location>
        <begin position="296"/>
        <end position="320"/>
    </location>
</feature>
<reference evidence="4 5" key="1">
    <citation type="submission" date="2021-06" db="EMBL/GenBank/DDBJ databases">
        <title>Candida outbreak in Lebanon.</title>
        <authorList>
            <person name="Finianos M."/>
        </authorList>
    </citation>
    <scope>NUCLEOTIDE SEQUENCE [LARGE SCALE GENOMIC DNA]</scope>
    <source>
        <strain evidence="4">CA3LBN</strain>
    </source>
</reference>
<feature type="compositionally biased region" description="Polar residues" evidence="1">
    <location>
        <begin position="311"/>
        <end position="320"/>
    </location>
</feature>
<dbReference type="CDD" id="cd16116">
    <property type="entry name" value="Ubl_Smt3_like"/>
    <property type="match status" value="1"/>
</dbReference>
<evidence type="ECO:0008006" key="6">
    <source>
        <dbReference type="Google" id="ProtNLM"/>
    </source>
</evidence>
<dbReference type="InterPro" id="IPR000626">
    <property type="entry name" value="Ubiquitin-like_dom"/>
</dbReference>
<evidence type="ECO:0000259" key="3">
    <source>
        <dbReference type="PROSITE" id="PS51411"/>
    </source>
</evidence>
<feature type="compositionally biased region" description="Low complexity" evidence="1">
    <location>
        <begin position="805"/>
        <end position="814"/>
    </location>
</feature>
<evidence type="ECO:0000313" key="5">
    <source>
        <dbReference type="Proteomes" id="UP000825434"/>
    </source>
</evidence>
<name>A0ABX8I7V9_9ASCO</name>
<dbReference type="EMBL" id="CP076664">
    <property type="protein sequence ID" value="QWU89177.1"/>
    <property type="molecule type" value="Genomic_DNA"/>
</dbReference>
<dbReference type="SMART" id="SM00213">
    <property type="entry name" value="UBQ"/>
    <property type="match status" value="1"/>
</dbReference>
<dbReference type="InterPro" id="IPR022617">
    <property type="entry name" value="Rad60/SUMO-like_dom"/>
</dbReference>
<dbReference type="Pfam" id="PF04468">
    <property type="entry name" value="PSP1"/>
    <property type="match status" value="1"/>
</dbReference>
<dbReference type="PANTHER" id="PTHR43830:SF3">
    <property type="entry name" value="PROTEIN PSP1"/>
    <property type="match status" value="1"/>
</dbReference>
<feature type="region of interest" description="Disordered" evidence="1">
    <location>
        <begin position="803"/>
        <end position="852"/>
    </location>
</feature>
<feature type="compositionally biased region" description="Polar residues" evidence="1">
    <location>
        <begin position="821"/>
        <end position="839"/>
    </location>
</feature>
<feature type="compositionally biased region" description="Low complexity" evidence="1">
    <location>
        <begin position="253"/>
        <end position="273"/>
    </location>
</feature>
<dbReference type="PROSITE" id="PS51411">
    <property type="entry name" value="PSP1_C"/>
    <property type="match status" value="1"/>
</dbReference>
<feature type="compositionally biased region" description="Low complexity" evidence="1">
    <location>
        <begin position="296"/>
        <end position="310"/>
    </location>
</feature>
<feature type="region of interest" description="Disordered" evidence="1">
    <location>
        <begin position="238"/>
        <end position="278"/>
    </location>
</feature>
<dbReference type="SUPFAM" id="SSF54236">
    <property type="entry name" value="Ubiquitin-like"/>
    <property type="match status" value="1"/>
</dbReference>
<proteinExistence type="predicted"/>
<keyword evidence="5" id="KW-1185">Reference proteome</keyword>
<dbReference type="InterPro" id="IPR029071">
    <property type="entry name" value="Ubiquitin-like_domsf"/>
</dbReference>
<evidence type="ECO:0000256" key="1">
    <source>
        <dbReference type="SAM" id="MobiDB-lite"/>
    </source>
</evidence>
<sequence length="852" mass="93953">MSEQPKEEKTDSTHINLKVSDGTAEIFFKIKKTTPMKRLMEAFCKRQGKSMESLRFLIDGTRVSPDNTPEDLDLEDGDVIEAHREQVASPQILRVMSLRFPDFLGSSGIQPPNGSGDTAQPSKQQIHHHHPKDSDSEQFAPDTAPQQQPHQDPGLDSNLDFDSLLKSKLSALGNRSDNLDDSNSASYSNSFSPLAGAHNGFALDGSPNIPGLTDFGPFHTQKNTFHLPLELQGGIGNISSRRPSYAAESFTRSQQPSSSSPSQQFSGPASSAFHPSTATSNKNSLASFAAANNFSMNTSQQQQQSQQQSQHRGLTSGASFQSNLGQDALADSLSNFSLNTNLSDFQARRPSQLADYQAVPQQQFYPSFHPQSSPFFSSGPASLSSFHSGSYQQAGSAGMNMGGAPPAQNQGSPFTSSSSQVSGSNVDIAAYAQALPGQTVKLDNGLLLKDQYIMASPELKQQFLSAIKYFQDVDLSDKILKKLQELLGNPVIRKLITFVKNLNNLTFNHKMLCLVVNKNGKLDLLSYPSSSNIFLERDNLVIVDGDRGKDLVMILEPLVNLEFAILFNFLKKIEHLKSLTINDANGGTSVKGNHSGGTHSTSMDASTIINKHSNEDNEFIITLPTKQVLRFATPKEIQKLSGKFLEEKKAFITCFNKIKELGLNNDLTLINVEYQCDFKKLIFYYYAGFKRIDFRGLIKELFKIYKTRIWLCAVLPYDRRELYTNLAKENTGGELSTLGSIPKEYELSNEQILNFSVKEFNKLPKPTYFHSRNMYSLVLNLESDLKGKFYGFTQMSDAGVAEHNAGAGTRSGTTRTDDTANSSPGGKNSKSFRKNSYQIPPNFDPFGGHKNV</sequence>
<dbReference type="InterPro" id="IPR047767">
    <property type="entry name" value="PSP1-like"/>
</dbReference>
<feature type="region of interest" description="Disordered" evidence="1">
    <location>
        <begin position="394"/>
        <end position="420"/>
    </location>
</feature>
<protein>
    <recommendedName>
        <fullName evidence="6">Ubiquitin-like domain-containing protein</fullName>
    </recommendedName>
</protein>
<accession>A0ABX8I7V9</accession>
<feature type="region of interest" description="Disordered" evidence="1">
    <location>
        <begin position="104"/>
        <end position="160"/>
    </location>
</feature>
<feature type="compositionally biased region" description="Polar residues" evidence="1">
    <location>
        <begin position="107"/>
        <end position="124"/>
    </location>
</feature>
<feature type="domain" description="Ubiquitin-like" evidence="2">
    <location>
        <begin position="13"/>
        <end position="89"/>
    </location>
</feature>
<gene>
    <name evidence="4" type="ORF">CA3LBN_003500</name>
</gene>